<evidence type="ECO:0000313" key="8">
    <source>
        <dbReference type="Proteomes" id="UP000236214"/>
    </source>
</evidence>
<dbReference type="PROSITE" id="PS00444">
    <property type="entry name" value="POLYPRENYL_SYNTHASE_2"/>
    <property type="match status" value="1"/>
</dbReference>
<dbReference type="GO" id="GO:0004659">
    <property type="term" value="F:prenyltransferase activity"/>
    <property type="evidence" value="ECO:0007669"/>
    <property type="project" value="InterPro"/>
</dbReference>
<dbReference type="SFLD" id="SFLDG01017">
    <property type="entry name" value="Polyprenyl_Transferase_Like"/>
    <property type="match status" value="1"/>
</dbReference>
<gene>
    <name evidence="7" type="ORF">TEHN7118_0550</name>
</gene>
<organism evidence="7 8">
    <name type="scientific">Tetragenococcus halophilus subsp. halophilus</name>
    <dbReference type="NCBI Taxonomy" id="1513897"/>
    <lineage>
        <taxon>Bacteria</taxon>
        <taxon>Bacillati</taxon>
        <taxon>Bacillota</taxon>
        <taxon>Bacilli</taxon>
        <taxon>Lactobacillales</taxon>
        <taxon>Enterococcaceae</taxon>
        <taxon>Tetragenococcus</taxon>
    </lineage>
</organism>
<dbReference type="GO" id="GO:0046872">
    <property type="term" value="F:metal ion binding"/>
    <property type="evidence" value="ECO:0007669"/>
    <property type="project" value="UniProtKB-KW"/>
</dbReference>
<accession>A0A2H6DC56</accession>
<dbReference type="InterPro" id="IPR000092">
    <property type="entry name" value="Polyprenyl_synt"/>
</dbReference>
<dbReference type="Proteomes" id="UP000236214">
    <property type="component" value="Unassembled WGS sequence"/>
</dbReference>
<sequence>MKLHPIWNNYPQLQSELTETLKLMEDSIQLKNKSVRKALLEMIGAGGKLLRPAYQLLFSQFGPKQDRNKAIALAAAIEMLHTATLIHDDIVDDASLRRNLPTISAAFDNNTAVYAGDYLFVACFKLMSGYTGTLRSLQKNASSMENILTGELGQMADHYNLAITVKEYLTNISGKTAELFALSCSVGAFESGSSQLFAKNVSDIGHQIGMAFQIIDDILDYTQNGEGLGKPVLKDVQQGVYTLPLIYALHADRQQLVPLLEKKEQMTQIDKQKVYQLVNELGGVAKAQQLANTYTQNALKKIENLPNDSQNTKVTLYQLTETLLTRTN</sequence>
<dbReference type="InterPro" id="IPR033749">
    <property type="entry name" value="Polyprenyl_synt_CS"/>
</dbReference>
<proteinExistence type="inferred from homology"/>
<keyword evidence="3 6" id="KW-0808">Transferase</keyword>
<comment type="similarity">
    <text evidence="2 6">Belongs to the FPP/GGPP synthase family.</text>
</comment>
<dbReference type="RefSeq" id="WP_061839990.1">
    <property type="nucleotide sequence ID" value="NZ_BDEC01000018.1"/>
</dbReference>
<dbReference type="SFLD" id="SFLDS00005">
    <property type="entry name" value="Isoprenoid_Synthase_Type_I"/>
    <property type="match status" value="1"/>
</dbReference>
<dbReference type="PANTHER" id="PTHR12001">
    <property type="entry name" value="GERANYLGERANYL PYROPHOSPHATE SYNTHASE"/>
    <property type="match status" value="1"/>
</dbReference>
<dbReference type="Gene3D" id="1.10.600.10">
    <property type="entry name" value="Farnesyl Diphosphate Synthase"/>
    <property type="match status" value="1"/>
</dbReference>
<dbReference type="GeneID" id="64053066"/>
<dbReference type="PANTHER" id="PTHR12001:SF69">
    <property type="entry name" value="ALL TRANS-POLYPRENYL-DIPHOSPHATE SYNTHASE PDSS1"/>
    <property type="match status" value="1"/>
</dbReference>
<protein>
    <submittedName>
        <fullName evidence="7">Putative polyprenyl diphosphate synthase</fullName>
    </submittedName>
</protein>
<dbReference type="EMBL" id="BDEC01000018">
    <property type="protein sequence ID" value="GBD67744.1"/>
    <property type="molecule type" value="Genomic_DNA"/>
</dbReference>
<dbReference type="GO" id="GO:0008299">
    <property type="term" value="P:isoprenoid biosynthetic process"/>
    <property type="evidence" value="ECO:0007669"/>
    <property type="project" value="InterPro"/>
</dbReference>
<dbReference type="Pfam" id="PF00348">
    <property type="entry name" value="polyprenyl_synt"/>
    <property type="match status" value="1"/>
</dbReference>
<evidence type="ECO:0000256" key="6">
    <source>
        <dbReference type="RuleBase" id="RU004466"/>
    </source>
</evidence>
<dbReference type="CDD" id="cd00685">
    <property type="entry name" value="Trans_IPPS_HT"/>
    <property type="match status" value="1"/>
</dbReference>
<comment type="caution">
    <text evidence="7">The sequence shown here is derived from an EMBL/GenBank/DDBJ whole genome shotgun (WGS) entry which is preliminary data.</text>
</comment>
<dbReference type="AlphaFoldDB" id="A0A2H6DC56"/>
<evidence type="ECO:0000256" key="1">
    <source>
        <dbReference type="ARBA" id="ARBA00001946"/>
    </source>
</evidence>
<evidence type="ECO:0000256" key="5">
    <source>
        <dbReference type="ARBA" id="ARBA00022842"/>
    </source>
</evidence>
<dbReference type="SUPFAM" id="SSF48576">
    <property type="entry name" value="Terpenoid synthases"/>
    <property type="match status" value="1"/>
</dbReference>
<comment type="cofactor">
    <cofactor evidence="1">
        <name>Mg(2+)</name>
        <dbReference type="ChEBI" id="CHEBI:18420"/>
    </cofactor>
</comment>
<evidence type="ECO:0000313" key="7">
    <source>
        <dbReference type="EMBL" id="GBD67744.1"/>
    </source>
</evidence>
<dbReference type="InterPro" id="IPR008949">
    <property type="entry name" value="Isoprenoid_synthase_dom_sf"/>
</dbReference>
<evidence type="ECO:0000256" key="4">
    <source>
        <dbReference type="ARBA" id="ARBA00022723"/>
    </source>
</evidence>
<keyword evidence="5" id="KW-0460">Magnesium</keyword>
<evidence type="ECO:0000256" key="2">
    <source>
        <dbReference type="ARBA" id="ARBA00006706"/>
    </source>
</evidence>
<keyword evidence="8" id="KW-1185">Reference proteome</keyword>
<keyword evidence="4" id="KW-0479">Metal-binding</keyword>
<name>A0A2H6DC56_TETHA</name>
<reference evidence="7 8" key="1">
    <citation type="submission" date="2016-05" db="EMBL/GenBank/DDBJ databases">
        <title>Whole genome sequencing of Tetragenococcus halophilus subsp. halophilus NISL 7118.</title>
        <authorList>
            <person name="Shiwa Y."/>
            <person name="Nishimura I."/>
            <person name="Yoshikawa H."/>
            <person name="Koyama Y."/>
            <person name="Oguma T."/>
        </authorList>
    </citation>
    <scope>NUCLEOTIDE SEQUENCE [LARGE SCALE GENOMIC DNA]</scope>
    <source>
        <strain evidence="7 8">NISL 7118</strain>
    </source>
</reference>
<evidence type="ECO:0000256" key="3">
    <source>
        <dbReference type="ARBA" id="ARBA00022679"/>
    </source>
</evidence>